<dbReference type="OrthoDB" id="420422at2759"/>
<dbReference type="Proteomes" id="UP000030762">
    <property type="component" value="Unassembled WGS sequence"/>
</dbReference>
<dbReference type="InterPro" id="IPR030547">
    <property type="entry name" value="XRCC2"/>
</dbReference>
<dbReference type="AlphaFoldDB" id="T0R3L3"/>
<dbReference type="PANTHER" id="PTHR46644:SF2">
    <property type="entry name" value="DNA REPAIR PROTEIN XRCC2"/>
    <property type="match status" value="1"/>
</dbReference>
<dbReference type="InterPro" id="IPR027417">
    <property type="entry name" value="P-loop_NTPase"/>
</dbReference>
<dbReference type="GO" id="GO:0005657">
    <property type="term" value="C:replication fork"/>
    <property type="evidence" value="ECO:0007669"/>
    <property type="project" value="InterPro"/>
</dbReference>
<dbReference type="SUPFAM" id="SSF52540">
    <property type="entry name" value="P-loop containing nucleoside triphosphate hydrolases"/>
    <property type="match status" value="1"/>
</dbReference>
<organism evidence="1 2">
    <name type="scientific">Saprolegnia diclina (strain VS20)</name>
    <dbReference type="NCBI Taxonomy" id="1156394"/>
    <lineage>
        <taxon>Eukaryota</taxon>
        <taxon>Sar</taxon>
        <taxon>Stramenopiles</taxon>
        <taxon>Oomycota</taxon>
        <taxon>Saprolegniomycetes</taxon>
        <taxon>Saprolegniales</taxon>
        <taxon>Saprolegniaceae</taxon>
        <taxon>Saprolegnia</taxon>
    </lineage>
</organism>
<dbReference type="eggNOG" id="ENOG502S5XD">
    <property type="taxonomic scope" value="Eukaryota"/>
</dbReference>
<gene>
    <name evidence="1" type="ORF">SDRG_01504</name>
</gene>
<keyword evidence="2" id="KW-1185">Reference proteome</keyword>
<proteinExistence type="predicted"/>
<dbReference type="Gene3D" id="3.40.50.300">
    <property type="entry name" value="P-loop containing nucleotide triphosphate hydrolases"/>
    <property type="match status" value="1"/>
</dbReference>
<dbReference type="VEuPathDB" id="FungiDB:SDRG_01504"/>
<sequence>MWALDETALDLVQRTWYDAPFRCGIDVVDAVFPDGIPSRAVLELYGDAASPRSLMLQHLVATFLLQQPNGRVYYFDHECHLDAVEMRCILEGYAAHDEAAVVSAMQRLELFHAPSTAVFSAELRKVHDELLAAKTRPASVLLAVDAISSFHLIDKATALRVGEGVAPISAIYAQLKEFARTHSAFLFATKANEVGKGWGHSEYMPSVWSSLVTKRLYLRYLSSWYTFRVEISITKGHGRRQGRRFHPPISRRSNCAILQTAKRAFCPLASRTIGLSCLVRRKHEYSPLWG</sequence>
<dbReference type="RefSeq" id="XP_008605255.1">
    <property type="nucleotide sequence ID" value="XM_008607033.1"/>
</dbReference>
<accession>T0R3L3</accession>
<dbReference type="GO" id="GO:0000724">
    <property type="term" value="P:double-strand break repair via homologous recombination"/>
    <property type="evidence" value="ECO:0007669"/>
    <property type="project" value="InterPro"/>
</dbReference>
<dbReference type="EMBL" id="JH767134">
    <property type="protein sequence ID" value="EQC41541.1"/>
    <property type="molecule type" value="Genomic_DNA"/>
</dbReference>
<dbReference type="PANTHER" id="PTHR46644">
    <property type="entry name" value="DNA REPAIR PROTEIN XRCC2"/>
    <property type="match status" value="1"/>
</dbReference>
<name>T0R3L3_SAPDV</name>
<evidence type="ECO:0000313" key="2">
    <source>
        <dbReference type="Proteomes" id="UP000030762"/>
    </source>
</evidence>
<dbReference type="GeneID" id="19942231"/>
<reference evidence="1 2" key="1">
    <citation type="submission" date="2012-04" db="EMBL/GenBank/DDBJ databases">
        <title>The Genome Sequence of Saprolegnia declina VS20.</title>
        <authorList>
            <consortium name="The Broad Institute Genome Sequencing Platform"/>
            <person name="Russ C."/>
            <person name="Nusbaum C."/>
            <person name="Tyler B."/>
            <person name="van West P."/>
            <person name="Dieguez-Uribeondo J."/>
            <person name="de Bruijn I."/>
            <person name="Tripathy S."/>
            <person name="Jiang R."/>
            <person name="Young S.K."/>
            <person name="Zeng Q."/>
            <person name="Gargeya S."/>
            <person name="Fitzgerald M."/>
            <person name="Haas B."/>
            <person name="Abouelleil A."/>
            <person name="Alvarado L."/>
            <person name="Arachchi H.M."/>
            <person name="Berlin A."/>
            <person name="Chapman S.B."/>
            <person name="Goldberg J."/>
            <person name="Griggs A."/>
            <person name="Gujja S."/>
            <person name="Hansen M."/>
            <person name="Howarth C."/>
            <person name="Imamovic A."/>
            <person name="Larimer J."/>
            <person name="McCowen C."/>
            <person name="Montmayeur A."/>
            <person name="Murphy C."/>
            <person name="Neiman D."/>
            <person name="Pearson M."/>
            <person name="Priest M."/>
            <person name="Roberts A."/>
            <person name="Saif S."/>
            <person name="Shea T."/>
            <person name="Sisk P."/>
            <person name="Sykes S."/>
            <person name="Wortman J."/>
            <person name="Nusbaum C."/>
            <person name="Birren B."/>
        </authorList>
    </citation>
    <scope>NUCLEOTIDE SEQUENCE [LARGE SCALE GENOMIC DNA]</scope>
    <source>
        <strain evidence="1 2">VS20</strain>
    </source>
</reference>
<protein>
    <recommendedName>
        <fullName evidence="3">DNA recombination and repair protein Rad51-like C-terminal domain-containing protein</fullName>
    </recommendedName>
</protein>
<evidence type="ECO:0000313" key="1">
    <source>
        <dbReference type="EMBL" id="EQC41541.1"/>
    </source>
</evidence>
<evidence type="ECO:0008006" key="3">
    <source>
        <dbReference type="Google" id="ProtNLM"/>
    </source>
</evidence>
<dbReference type="OMA" id="LNHIHFQ"/>
<dbReference type="GO" id="GO:0033063">
    <property type="term" value="C:Rad51B-Rad51C-Rad51D-XRCC2 complex"/>
    <property type="evidence" value="ECO:0007669"/>
    <property type="project" value="InterPro"/>
</dbReference>
<dbReference type="InParanoid" id="T0R3L3"/>